<organism evidence="3 4">
    <name type="scientific">Polyrhizophydium stewartii</name>
    <dbReference type="NCBI Taxonomy" id="2732419"/>
    <lineage>
        <taxon>Eukaryota</taxon>
        <taxon>Fungi</taxon>
        <taxon>Fungi incertae sedis</taxon>
        <taxon>Chytridiomycota</taxon>
        <taxon>Chytridiomycota incertae sedis</taxon>
        <taxon>Chytridiomycetes</taxon>
        <taxon>Rhizophydiales</taxon>
        <taxon>Rhizophydiales incertae sedis</taxon>
        <taxon>Polyrhizophydium</taxon>
    </lineage>
</organism>
<keyword evidence="1" id="KW-0175">Coiled coil</keyword>
<evidence type="ECO:0000313" key="3">
    <source>
        <dbReference type="EMBL" id="KAL2917914.1"/>
    </source>
</evidence>
<feature type="region of interest" description="Disordered" evidence="2">
    <location>
        <begin position="672"/>
        <end position="746"/>
    </location>
</feature>
<comment type="caution">
    <text evidence="3">The sequence shown here is derived from an EMBL/GenBank/DDBJ whole genome shotgun (WGS) entry which is preliminary data.</text>
</comment>
<dbReference type="Proteomes" id="UP001527925">
    <property type="component" value="Unassembled WGS sequence"/>
</dbReference>
<accession>A0ABR4NEN0</accession>
<gene>
    <name evidence="3" type="primary">CCDC57</name>
    <name evidence="3" type="ORF">HK105_202327</name>
</gene>
<feature type="coiled-coil region" evidence="1">
    <location>
        <begin position="236"/>
        <end position="263"/>
    </location>
</feature>
<evidence type="ECO:0000256" key="1">
    <source>
        <dbReference type="SAM" id="Coils"/>
    </source>
</evidence>
<name>A0ABR4NEN0_9FUNG</name>
<evidence type="ECO:0000256" key="2">
    <source>
        <dbReference type="SAM" id="MobiDB-lite"/>
    </source>
</evidence>
<reference evidence="3 4" key="1">
    <citation type="submission" date="2023-09" db="EMBL/GenBank/DDBJ databases">
        <title>Pangenome analysis of Batrachochytrium dendrobatidis and related Chytrids.</title>
        <authorList>
            <person name="Yacoub M.N."/>
            <person name="Stajich J.E."/>
            <person name="James T.Y."/>
        </authorList>
    </citation>
    <scope>NUCLEOTIDE SEQUENCE [LARGE SCALE GENOMIC DNA]</scope>
    <source>
        <strain evidence="3 4">JEL0888</strain>
    </source>
</reference>
<proteinExistence type="predicted"/>
<dbReference type="InterPro" id="IPR042481">
    <property type="entry name" value="CCDC57"/>
</dbReference>
<feature type="coiled-coil region" evidence="1">
    <location>
        <begin position="168"/>
        <end position="206"/>
    </location>
</feature>
<feature type="coiled-coil region" evidence="1">
    <location>
        <begin position="293"/>
        <end position="366"/>
    </location>
</feature>
<dbReference type="PANTHER" id="PTHR46725:SF1">
    <property type="entry name" value="COILED-COIL DOMAIN-CONTAINING PROTEIN 57"/>
    <property type="match status" value="1"/>
</dbReference>
<feature type="compositionally biased region" description="Basic and acidic residues" evidence="2">
    <location>
        <begin position="502"/>
        <end position="514"/>
    </location>
</feature>
<dbReference type="PANTHER" id="PTHR46725">
    <property type="entry name" value="COILED-COIL DOMAIN-CONTAINING PROTEIN 57"/>
    <property type="match status" value="1"/>
</dbReference>
<evidence type="ECO:0000313" key="4">
    <source>
        <dbReference type="Proteomes" id="UP001527925"/>
    </source>
</evidence>
<feature type="coiled-coil region" evidence="1">
    <location>
        <begin position="462"/>
        <end position="496"/>
    </location>
</feature>
<feature type="compositionally biased region" description="Polar residues" evidence="2">
    <location>
        <begin position="568"/>
        <end position="584"/>
    </location>
</feature>
<feature type="compositionally biased region" description="Low complexity" evidence="2">
    <location>
        <begin position="672"/>
        <end position="689"/>
    </location>
</feature>
<dbReference type="EMBL" id="JADGIZ020000008">
    <property type="protein sequence ID" value="KAL2917914.1"/>
    <property type="molecule type" value="Genomic_DNA"/>
</dbReference>
<keyword evidence="4" id="KW-1185">Reference proteome</keyword>
<sequence>MKTAQIHELAARFAALQDDFVYNTGLIAQRDAELDALEADVLQLKDARISDLKTALSDKLSDAATLKLALQAAQMEHAEAVRHMRLEHEVRELEQREEQLRTQASEHDHERTEWSLRLRAAKQELETQRSALATQMEAFKRDQEAEIRMHKRGVDTLAIEAEHRVAQRDAEIAALQAARDTLQNALEEQQAANRVLETTLRDLRWQMTDTNRMTAARITELEQVIQQGDAQAASDAAKFEASLARLQQEKDHQTNVLKSERDALASQVAMLRAKCADSEARAESAAARHMAEIMTLKDQLHAGEAKIAELEHDVAKSRASLEETKRAHDAQLAARDAEASHMHSKLSRLESDLADRRKEIIAFKNEISERIEREQLLERQMLEDALNWEQQYEELVRDKQHEQDGLLKTLMSERQAAQAEIKACAYCEIPRTFGWRALKAREAALADAARAGTARMNPDRAEQDHREQLDALASENAQLREVIREMRIEMESLHQQMSLAVPRRDPSPLAHHDLLPPSRDPLLADVQVEDGRAPASPPRPTQQADHRDSQHPTDGQHAIPRQRPGQAWPQQSEQWTQPRQQPFHQQEGHAAAATVAAETEDVLALESENALLRDKLAQAVSDLRRIAQDKARFVDMSNTLRAELRMIESKTASTADASTQTALSALAASLRPTPVAAAQPSQQQQQQSRPPGPPRPTVVQSRVIPKTQSERETAGQAQMRARSAAGPPSPTRQAGIAPGAPPRQLTEAEKANMFRLALRARGVRNWNEKDDTS</sequence>
<feature type="region of interest" description="Disordered" evidence="2">
    <location>
        <begin position="93"/>
        <end position="112"/>
    </location>
</feature>
<protein>
    <submittedName>
        <fullName evidence="3">Coiled-coil domain-containing protein 57</fullName>
    </submittedName>
</protein>
<feature type="region of interest" description="Disordered" evidence="2">
    <location>
        <begin position="497"/>
        <end position="586"/>
    </location>
</feature>